<evidence type="ECO:0000313" key="2">
    <source>
        <dbReference type="Proteomes" id="UP000179266"/>
    </source>
</evidence>
<evidence type="ECO:0008006" key="3">
    <source>
        <dbReference type="Google" id="ProtNLM"/>
    </source>
</evidence>
<organism evidence="1 2">
    <name type="scientific">Candidatus Schekmanbacteria bacterium RBG_13_48_7</name>
    <dbReference type="NCBI Taxonomy" id="1817878"/>
    <lineage>
        <taxon>Bacteria</taxon>
        <taxon>Candidatus Schekmaniibacteriota</taxon>
    </lineage>
</organism>
<dbReference type="Proteomes" id="UP000179266">
    <property type="component" value="Unassembled WGS sequence"/>
</dbReference>
<sequence length="73" mass="8514">MLLIKIGSGKTINWDGVCHDVASLIEKEKIIIVHGANAYRDELASNYPSPLKRLNHHPEFQVFTQMWKRLMYF</sequence>
<gene>
    <name evidence="1" type="ORF">A2161_04915</name>
</gene>
<dbReference type="AlphaFoldDB" id="A0A1F7RLJ2"/>
<comment type="caution">
    <text evidence="1">The sequence shown here is derived from an EMBL/GenBank/DDBJ whole genome shotgun (WGS) entry which is preliminary data.</text>
</comment>
<reference evidence="1 2" key="1">
    <citation type="journal article" date="2016" name="Nat. Commun.">
        <title>Thousands of microbial genomes shed light on interconnected biogeochemical processes in an aquifer system.</title>
        <authorList>
            <person name="Anantharaman K."/>
            <person name="Brown C.T."/>
            <person name="Hug L.A."/>
            <person name="Sharon I."/>
            <person name="Castelle C.J."/>
            <person name="Probst A.J."/>
            <person name="Thomas B.C."/>
            <person name="Singh A."/>
            <person name="Wilkins M.J."/>
            <person name="Karaoz U."/>
            <person name="Brodie E.L."/>
            <person name="Williams K.H."/>
            <person name="Hubbard S.S."/>
            <person name="Banfield J.F."/>
        </authorList>
    </citation>
    <scope>NUCLEOTIDE SEQUENCE [LARGE SCALE GENOMIC DNA]</scope>
</reference>
<protein>
    <recommendedName>
        <fullName evidence="3">Aspartate/glutamate/uridylate kinase domain-containing protein</fullName>
    </recommendedName>
</protein>
<proteinExistence type="predicted"/>
<name>A0A1F7RLJ2_9BACT</name>
<evidence type="ECO:0000313" key="1">
    <source>
        <dbReference type="EMBL" id="OGL42446.1"/>
    </source>
</evidence>
<dbReference type="EMBL" id="MGDD01000324">
    <property type="protein sequence ID" value="OGL42446.1"/>
    <property type="molecule type" value="Genomic_DNA"/>
</dbReference>
<accession>A0A1F7RLJ2</accession>